<dbReference type="Gene3D" id="2.20.100.10">
    <property type="entry name" value="Thrombospondin type-1 (TSP1) repeat"/>
    <property type="match status" value="15"/>
</dbReference>
<dbReference type="PROSITE" id="PS50092">
    <property type="entry name" value="TSP1"/>
    <property type="match status" value="15"/>
</dbReference>
<dbReference type="Pfam" id="PF19028">
    <property type="entry name" value="TSP1_spondin"/>
    <property type="match status" value="11"/>
</dbReference>
<dbReference type="InterPro" id="IPR003582">
    <property type="entry name" value="ShKT_dom"/>
</dbReference>
<dbReference type="Proteomes" id="UP000823046">
    <property type="component" value="Unassembled WGS sequence"/>
</dbReference>
<evidence type="ECO:0000256" key="4">
    <source>
        <dbReference type="ARBA" id="ARBA00022737"/>
    </source>
</evidence>
<gene>
    <name evidence="10" type="ORF">IE077_000603</name>
</gene>
<dbReference type="InterPro" id="IPR039942">
    <property type="entry name" value="SBSPO"/>
</dbReference>
<evidence type="ECO:0000259" key="8">
    <source>
        <dbReference type="PROSITE" id="PS50258"/>
    </source>
</evidence>
<evidence type="ECO:0000256" key="5">
    <source>
        <dbReference type="ARBA" id="ARBA00023157"/>
    </source>
</evidence>
<dbReference type="Pfam" id="PF00090">
    <property type="entry name" value="TSP_1"/>
    <property type="match status" value="4"/>
</dbReference>
<dbReference type="SMART" id="SM00004">
    <property type="entry name" value="NL"/>
    <property type="match status" value="3"/>
</dbReference>
<sequence length="2825" mass="303776">MPSDDYYYCLHPRIVEVKQRQIHLSGVLRFLCYYANMVTFLIKILFFLFVWSTLWDTPYIYGDDSFSTTDLNSWLHSPPSVLNTSASRFFYQYEKLLPEISSVFREGELAVSNASKNRGFLANYPSSWDIARNAFSVLNSSSMPRFLSEAFRLLQFDDLSSIDSNNNDASSNFPEIAVSKHLGQCKDSALVQSSGTKCSLLARNFGGRLGCQKSLSSLLTGSKKLPPGIPSNARVADACPQSCGLCRQCAANCAYWFIGNSLCDLQCNNPACQFDGGDCWSVDCVVSSWSAWSACSVSCNGPGVQTRTRSVNSPPSQGGKSCPSLLENQSGCNTGVACPADCLVSEWKNWSACSSTCGNGIEKRERVVTKFPDVNGLPCPSLKQNRGCYLTGCVAGCIVSEWQEWSTCTASCAGGQQYRRRTIKNYPIGGGSKCPSIEETQACNTFSCASDCNVSVWKEWTACTAECNGGTKSRQRSILNGENTLTCPPLLQQATCNSNPCPVDCQLNTWGEWQLCSATCGIGTQIRKRSILQSSVGLGRKCSSLQTQRSCFDNPCPIDCAVSLWSAWSTCSASCGHGLITRLRKVTTFPANGGAICPELLQSQDCSSACTLNCVLSDWTNWNSCELHCSGIRGASSNSQRTRTVLLDSASCPDLSSLIQTQKCANECNRNCDVSVWQEWTACSSSCGGGQRSRQRTITTSPSGNGKVCPSLTSTEACAIADCPLEGQTVNCSLSDWSDWGNCDVSCGGGRQASKRLILAYPSSGGTSCATTVRFKEGCNSISCVIDCTVTGWSAWSSCTATCGSGSQRRTRSIIKNKNEFGRTCPPLSENQVCGSYPCPTDCVVSTWNNWSSCNGACGEATRTRTRSVITPPSLDPLGAACGPTRQTSVCVGAQGMCGSDCRVSEWSTWSQCEVNCGGGFSFRSRAIISQPIKGGALCPQGLQDVKECNTHACAMDCAVSLWSTWSACSLSCSVAGEAGVRVRTRAISTLARNGGAKCPILQEEDRNCNFDVPCSLPCAYTDWSTFSACSATCGVGKSTRQRSLISSQVFQLNQCTNTVDSIDCLSSVPCVVDCVMAEWENWNACSATCGGGTRQRSRAIQIFPSNGGARCPPLNEFNPCNTESCDGTPCKVSEWQQWDSCSKFCGGGVQSRKRNVLVPAFGKGDPCPSLTKQRGCNLQRCANTACADNTELVQQTGFTCSILAAQGCNRRLKALSVENKVTFPAGVPPEVRVLDACPVTCDACKECAPGCQIRDMGQSVCDEACNVTACQNDLGDCGGDCSLKFSVVGGVTLKPDVMNLVASQTINVSCKDKFNGFGRFDSLPSISSFNLTCDGAGLYSIQPSTVGLSLLSGNSSTPFSTFPTCVEDACPYIITSGFSAPYAQLNGYYRRSSADVAGRSLYVLDIANMPALHLLNTSNITKDTNSSFELTYLWVFPLVDLQTNSFGWRITIDNPLTGTISNKNIAAIGSGANCLIPLVGHNESVACPTHWTVGTTSSTLQSTDIRLQCLTRPLFDSQLVEANTLLAAASPSGEGVAIPKTVRFGESVSCMDFKDVEKLTNRTCSNLKELLKCSFRLVDTGTVLPSYISKTDTVSSICPFTCGQCQLCAPACPRWYTGNGYCDATCNVASCQFDGGDCANGTLRDISTTATTTTNPLSCTDNSLVTELGYTCPLLQSVAISAKLDNCTTLLSAISSAGKPLPAAIPPEVRILDACPATCAACNDSTRLMTIPFVCEDTTLLAADGHSLTCTMLSEAAVNASACTFSPASLDFRVSPTYAASRLPVIAVTASPLPSAALYQALPAGSLTLNSPLREFCPVLCSVCTPSSTPESTCRDNPLVEKQGFSCALLVNATTEGCNALLSNLGSGKVPKDLPSGVRVRDTCLKTCNACDRNTSSPSATSTTLIGTPTCKDDPIVLEMGYKCDVFLQFAKEGCSSTLRDLLGSSFIPRKNLTNATRISDVCKKTCNLCAPVVTSSNCKDSDLVTSLGYSCSILISVGQQGCNSLISDLTTALPANIPSSTKVKDACKKSCGLCQKVATCNDGFQNGDEIGIDCGGSCRPCAACTTKPLKNLGKGYIIEGNGITHLSTRSIRCAKGYERKTGNLEPQIIVCLDGTFEKILLQCQEMMISLQLATLTMFNASDLDYTAVSSIHTALVNSLSIVFPDILKILTVSKQQQQSSTADTKCVDQSATKDLPYSCSAMANFCDTKLSVLAATQGVSLPKSISVDTLVKEICLVTCNECDPTKSTTLVVKAKGDSPLYVDFAILWNHPTLSIQTRFTNDLPHIFINQIAVQFITRDIQLISPSDTLLWNAPLLSTTKASTALRSRPITVAFSLPQNKSITKTVWDTAFTTDSTVAVAKRVVKSSGFPFPTAQNISFLPPLDSNLIGFSSSVIPSTKNIDASYLSSFHPVRIDYPSSNLPIKHLNGLSSPILSSLQGVCASTTSISSASANPNSCCALHKTLHAFLEGPCGTLLYDKSLSSDRLTFFCETDFQNNNAHFSMFSSISSFTTITCLSLIRKELRNYEHRGGSACEMNIFVRELVNSWCARSAQGKYCFLSVEDVLSKVTLKYLTSASSSELDKWCATDSCLRQNTKYFDALTQLQLAWAILFKNPPNAQINRRLNTEKINEETHFSPFPFVSSFSKGHEGLSRHIVLHQQHNIKVSKELQSLVQTTLKYVKGSPPLDEQSFFSSQNNFSSSSQRRLATSKKLKQPLAESGEEILNLACMRVEGDYCQQTLQLLSTTSPIIDPFLVVQPCISRCFVPITGATGIIIEKQGIYEKNPYDEVLGAFMRGYGRYYCIKNNNGKYCGDLLYNRIKKSQ</sequence>
<keyword evidence="3" id="KW-0732">Signal</keyword>
<name>A0ABQ7J7L0_9APIC</name>
<keyword evidence="7" id="KW-0472">Membrane</keyword>
<dbReference type="EMBL" id="JADAQX010000535">
    <property type="protein sequence ID" value="KAF8819960.1"/>
    <property type="molecule type" value="Genomic_DNA"/>
</dbReference>
<feature type="domain" description="LNR" evidence="8">
    <location>
        <begin position="246"/>
        <end position="279"/>
    </location>
</feature>
<dbReference type="InterPro" id="IPR000884">
    <property type="entry name" value="TSP1_rpt"/>
</dbReference>
<protein>
    <submittedName>
        <fullName evidence="10">Sushi domain (Scr repeat) domain-containing protein</fullName>
    </submittedName>
</protein>
<proteinExistence type="predicted"/>
<evidence type="ECO:0000256" key="6">
    <source>
        <dbReference type="ARBA" id="ARBA00023180"/>
    </source>
</evidence>
<keyword evidence="6" id="KW-0325">Glycoprotein</keyword>
<feature type="domain" description="ShKT" evidence="9">
    <location>
        <begin position="1980"/>
        <end position="2036"/>
    </location>
</feature>
<dbReference type="InterPro" id="IPR036383">
    <property type="entry name" value="TSP1_rpt_sf"/>
</dbReference>
<dbReference type="PROSITE" id="PS51670">
    <property type="entry name" value="SHKT"/>
    <property type="match status" value="1"/>
</dbReference>
<evidence type="ECO:0000256" key="7">
    <source>
        <dbReference type="SAM" id="Phobius"/>
    </source>
</evidence>
<keyword evidence="11" id="KW-1185">Reference proteome</keyword>
<keyword evidence="7" id="KW-0812">Transmembrane</keyword>
<evidence type="ECO:0000313" key="10">
    <source>
        <dbReference type="EMBL" id="KAF8819960.1"/>
    </source>
</evidence>
<dbReference type="Gene3D" id="4.10.470.20">
    <property type="match status" value="2"/>
</dbReference>
<feature type="transmembrane region" description="Helical" evidence="7">
    <location>
        <begin position="30"/>
        <end position="51"/>
    </location>
</feature>
<keyword evidence="4" id="KW-0677">Repeat</keyword>
<evidence type="ECO:0000259" key="9">
    <source>
        <dbReference type="PROSITE" id="PS51670"/>
    </source>
</evidence>
<comment type="caution">
    <text evidence="10">The sequence shown here is derived from an EMBL/GenBank/DDBJ whole genome shotgun (WGS) entry which is preliminary data.</text>
</comment>
<evidence type="ECO:0000313" key="11">
    <source>
        <dbReference type="Proteomes" id="UP000823046"/>
    </source>
</evidence>
<keyword evidence="5" id="KW-1015">Disulfide bond</keyword>
<dbReference type="Pfam" id="PF00066">
    <property type="entry name" value="Notch"/>
    <property type="match status" value="2"/>
</dbReference>
<dbReference type="PROSITE" id="PS50258">
    <property type="entry name" value="LNR"/>
    <property type="match status" value="1"/>
</dbReference>
<reference evidence="10 11" key="1">
    <citation type="journal article" date="2020" name="bioRxiv">
        <title>Metabolic contributions of an alphaproteobacterial endosymbiont in the apicomplexan Cardiosporidium cionae.</title>
        <authorList>
            <person name="Hunter E.S."/>
            <person name="Paight C.J."/>
            <person name="Lane C.E."/>
        </authorList>
    </citation>
    <scope>NUCLEOTIDE SEQUENCE [LARGE SCALE GENOMIC DNA]</scope>
    <source>
        <strain evidence="10">ESH_2018</strain>
    </source>
</reference>
<evidence type="ECO:0000256" key="2">
    <source>
        <dbReference type="ARBA" id="ARBA00022475"/>
    </source>
</evidence>
<feature type="non-terminal residue" evidence="10">
    <location>
        <position position="2825"/>
    </location>
</feature>
<dbReference type="InterPro" id="IPR044004">
    <property type="entry name" value="TSP1_spondin_dom"/>
</dbReference>
<evidence type="ECO:0000256" key="3">
    <source>
        <dbReference type="ARBA" id="ARBA00022729"/>
    </source>
</evidence>
<accession>A0ABQ7J7L0</accession>
<comment type="subcellular location">
    <subcellularLocation>
        <location evidence="1">Cell membrane</location>
    </subcellularLocation>
</comment>
<dbReference type="InterPro" id="IPR000800">
    <property type="entry name" value="Notch_dom"/>
</dbReference>
<dbReference type="SUPFAM" id="SSF82895">
    <property type="entry name" value="TSP-1 type 1 repeat"/>
    <property type="match status" value="15"/>
</dbReference>
<dbReference type="PANTHER" id="PTHR20920:SF5">
    <property type="entry name" value="SMB DOMAIN-CONTAINING PROTEIN"/>
    <property type="match status" value="1"/>
</dbReference>
<dbReference type="PANTHER" id="PTHR20920">
    <property type="entry name" value="RPE-SPONDIN"/>
    <property type="match status" value="1"/>
</dbReference>
<keyword evidence="7" id="KW-1133">Transmembrane helix</keyword>
<evidence type="ECO:0000256" key="1">
    <source>
        <dbReference type="ARBA" id="ARBA00004236"/>
    </source>
</evidence>
<keyword evidence="2" id="KW-1003">Cell membrane</keyword>
<dbReference type="SMART" id="SM00209">
    <property type="entry name" value="TSP1"/>
    <property type="match status" value="16"/>
</dbReference>
<organism evidence="10 11">
    <name type="scientific">Cardiosporidium cionae</name>
    <dbReference type="NCBI Taxonomy" id="476202"/>
    <lineage>
        <taxon>Eukaryota</taxon>
        <taxon>Sar</taxon>
        <taxon>Alveolata</taxon>
        <taxon>Apicomplexa</taxon>
        <taxon>Aconoidasida</taxon>
        <taxon>Nephromycida</taxon>
        <taxon>Cardiosporidium</taxon>
    </lineage>
</organism>